<dbReference type="AlphaFoldDB" id="A0A1G2NWX8"/>
<gene>
    <name evidence="1" type="ORF">A3H68_00690</name>
</gene>
<sequence length="184" mass="19940">MACALKTAANIPLRLNINNTPAASESFELIPARYDRAKISKAEKLSTIITTETRLPPLAVKKIIIPASNKHVKIKPAEVTTKRVSKSVEGTSICVNAISRSLHPTRSTCDTITHSQTKKANGLKDASALKSLLPSSVLYNVRSDNIETLFLVGINKSVFYNGVVKTLDEPLIQNPARFRAGGFA</sequence>
<proteinExistence type="predicted"/>
<dbReference type="EMBL" id="MHSH01000062">
    <property type="protein sequence ID" value="OHA39852.1"/>
    <property type="molecule type" value="Genomic_DNA"/>
</dbReference>
<organism evidence="1 2">
    <name type="scientific">Candidatus Taylorbacteria bacterium RIFCSPLOWO2_02_FULL_46_40</name>
    <dbReference type="NCBI Taxonomy" id="1802329"/>
    <lineage>
        <taxon>Bacteria</taxon>
        <taxon>Candidatus Tayloriibacteriota</taxon>
    </lineage>
</organism>
<evidence type="ECO:0000313" key="1">
    <source>
        <dbReference type="EMBL" id="OHA39852.1"/>
    </source>
</evidence>
<evidence type="ECO:0000313" key="2">
    <source>
        <dbReference type="Proteomes" id="UP000176429"/>
    </source>
</evidence>
<accession>A0A1G2NWX8</accession>
<name>A0A1G2NWX8_9BACT</name>
<dbReference type="Proteomes" id="UP000176429">
    <property type="component" value="Unassembled WGS sequence"/>
</dbReference>
<reference evidence="1 2" key="1">
    <citation type="journal article" date="2016" name="Nat. Commun.">
        <title>Thousands of microbial genomes shed light on interconnected biogeochemical processes in an aquifer system.</title>
        <authorList>
            <person name="Anantharaman K."/>
            <person name="Brown C.T."/>
            <person name="Hug L.A."/>
            <person name="Sharon I."/>
            <person name="Castelle C.J."/>
            <person name="Probst A.J."/>
            <person name="Thomas B.C."/>
            <person name="Singh A."/>
            <person name="Wilkins M.J."/>
            <person name="Karaoz U."/>
            <person name="Brodie E.L."/>
            <person name="Williams K.H."/>
            <person name="Hubbard S.S."/>
            <person name="Banfield J.F."/>
        </authorList>
    </citation>
    <scope>NUCLEOTIDE SEQUENCE [LARGE SCALE GENOMIC DNA]</scope>
</reference>
<protein>
    <submittedName>
        <fullName evidence="1">Uncharacterized protein</fullName>
    </submittedName>
</protein>
<comment type="caution">
    <text evidence="1">The sequence shown here is derived from an EMBL/GenBank/DDBJ whole genome shotgun (WGS) entry which is preliminary data.</text>
</comment>